<evidence type="ECO:0000313" key="7">
    <source>
        <dbReference type="Proteomes" id="UP001209276"/>
    </source>
</evidence>
<evidence type="ECO:0000256" key="2">
    <source>
        <dbReference type="SAM" id="Phobius"/>
    </source>
</evidence>
<feature type="transmembrane region" description="Helical" evidence="2">
    <location>
        <begin position="41"/>
        <end position="59"/>
    </location>
</feature>
<name>A0AAP9DWF7_PANTH</name>
<keyword evidence="2" id="KW-1133">Transmembrane helix</keyword>
<feature type="region of interest" description="Disordered" evidence="1">
    <location>
        <begin position="1"/>
        <end position="30"/>
    </location>
</feature>
<dbReference type="Proteomes" id="UP000315377">
    <property type="component" value="Chromosome"/>
</dbReference>
<evidence type="ECO:0000256" key="1">
    <source>
        <dbReference type="SAM" id="MobiDB-lite"/>
    </source>
</evidence>
<evidence type="ECO:0000259" key="3">
    <source>
        <dbReference type="SMART" id="SM00460"/>
    </source>
</evidence>
<evidence type="ECO:0000313" key="6">
    <source>
        <dbReference type="Proteomes" id="UP000315377"/>
    </source>
</evidence>
<dbReference type="AlphaFoldDB" id="A0AAP9DWF7"/>
<keyword evidence="2" id="KW-0472">Membrane</keyword>
<dbReference type="InterPro" id="IPR038765">
    <property type="entry name" value="Papain-like_cys_pep_sf"/>
</dbReference>
<feature type="transmembrane region" description="Helical" evidence="2">
    <location>
        <begin position="188"/>
        <end position="208"/>
    </location>
</feature>
<feature type="transmembrane region" description="Helical" evidence="2">
    <location>
        <begin position="71"/>
        <end position="88"/>
    </location>
</feature>
<evidence type="ECO:0000313" key="4">
    <source>
        <dbReference type="EMBL" id="MCY9610001.1"/>
    </source>
</evidence>
<dbReference type="GeneID" id="76998380"/>
<proteinExistence type="predicted"/>
<organism evidence="5 6">
    <name type="scientific">Paenibacillus thiaminolyticus</name>
    <name type="common">Bacillus thiaminolyticus</name>
    <dbReference type="NCBI Taxonomy" id="49283"/>
    <lineage>
        <taxon>Bacteria</taxon>
        <taxon>Bacillati</taxon>
        <taxon>Bacillota</taxon>
        <taxon>Bacilli</taxon>
        <taxon>Bacillales</taxon>
        <taxon>Paenibacillaceae</taxon>
        <taxon>Paenibacillus</taxon>
    </lineage>
</organism>
<dbReference type="Gene3D" id="3.10.620.30">
    <property type="match status" value="1"/>
</dbReference>
<keyword evidence="7" id="KW-1185">Reference proteome</keyword>
<dbReference type="PANTHER" id="PTHR42736">
    <property type="entry name" value="PROTEIN-GLUTAMINE GAMMA-GLUTAMYLTRANSFERASE"/>
    <property type="match status" value="1"/>
</dbReference>
<dbReference type="Pfam" id="PF01841">
    <property type="entry name" value="Transglut_core"/>
    <property type="match status" value="1"/>
</dbReference>
<dbReference type="EMBL" id="CP041405">
    <property type="protein sequence ID" value="QDM45625.1"/>
    <property type="molecule type" value="Genomic_DNA"/>
</dbReference>
<keyword evidence="2" id="KW-0812">Transmembrane</keyword>
<dbReference type="InterPro" id="IPR002931">
    <property type="entry name" value="Transglutaminase-like"/>
</dbReference>
<dbReference type="RefSeq" id="WP_087442761.1">
    <property type="nucleotide sequence ID" value="NZ_CABMNB010000027.1"/>
</dbReference>
<evidence type="ECO:0000313" key="5">
    <source>
        <dbReference type="EMBL" id="QDM45625.1"/>
    </source>
</evidence>
<dbReference type="EMBL" id="JAMDMM010000046">
    <property type="protein sequence ID" value="MCY9610001.1"/>
    <property type="molecule type" value="Genomic_DNA"/>
</dbReference>
<sequence>MRFHTIGRSAKGDGQATLRRLNGGHSSEPARRRTAAEWAKQAFFTGLLFALFAEWFYPLKRLGPHIDMHDIRPFLGAIAIFLAVGLLVRSRILSIALRSVTAIAVTAWMFGAVSRPNAATASGGLLHDIRESVTAGLSMIGSALAADAERWMEAEWLQTSGEVRTLLLLAGWAMLTASIQAQMLTRRTVVFFSVATICYLFGFQWGYGLDVTDAIIRAAGWGLLLSACLQLDRRLAEDTEQSKASGIRPVRWLGQAAIVTLLIVGSGFGLSRMPDWTPPESLPMLREWTQSLAASATEWGAARSSAENAAMRTAKIGTTGYSTDDTELGGSLRDDARIQFMAESAEPTYWRGESKSRYTGRGWASAGAGQEETVDGSGLLQSPDSPVPGWSEPLTQTVRWQAYAPHLPLVLGGRPERLTSWMADGKTAVPAQAGVALRYEPPGERYAPGASAPAGSRLAYQYETRVLRADPAMLGAVPKLSPEETARWSEELQLPDSLPQRVRELGDRLAEGAAGQYETVRRVQAFLRQEYAYTKLDTEVPPAGRDFVDYFLFEARQGYCNHFSTAMAILLRTQGIPARWVKGFAPGELTGPGQYTVRAYDAHAWVEVYFPTVGWVPFEATPPAGMAAAAEVPADAVIASVPGQTAFAADGAAAPEGDAAFTPSAQVRELLEQSLQSPASGWERMRRWGETALHAGKQGMNAIGQHLAAEWEALTRIGTHRSGEQAEAGLPGLLRYVAVRLPVLAIGALWLALLAAWLMRKQWQRLAPERKLRRLLCLQQRSFQSERLQEMGRIAWQLLERKYGLRPIGMTWSEYISAKRDDPELLPSAAEPVLQQFIRDCNALLFAGRHAERAVRQRFLEGCAFVLRQCT</sequence>
<reference evidence="4 7" key="2">
    <citation type="submission" date="2022-05" db="EMBL/GenBank/DDBJ databases">
        <title>Genome Sequencing of Bee-Associated Microbes.</title>
        <authorList>
            <person name="Dunlap C."/>
        </authorList>
    </citation>
    <scope>NUCLEOTIDE SEQUENCE [LARGE SCALE GENOMIC DNA]</scope>
    <source>
        <strain evidence="4 7">NRRL B-14613</strain>
    </source>
</reference>
<reference evidence="5 6" key="1">
    <citation type="submission" date="2019-07" db="EMBL/GenBank/DDBJ databases">
        <title>Paenibacillus thiaminolyticus NRRL B-4156.</title>
        <authorList>
            <person name="Hehnly C."/>
            <person name="Zhang L."/>
        </authorList>
    </citation>
    <scope>NUCLEOTIDE SEQUENCE [LARGE SCALE GENOMIC DNA]</scope>
    <source>
        <strain evidence="5 6">NRRL B-4156</strain>
    </source>
</reference>
<feature type="transmembrane region" description="Helical" evidence="2">
    <location>
        <begin position="741"/>
        <end position="759"/>
    </location>
</feature>
<dbReference type="InterPro" id="IPR052901">
    <property type="entry name" value="Bact_TGase-like"/>
</dbReference>
<dbReference type="SUPFAM" id="SSF54001">
    <property type="entry name" value="Cysteine proteinases"/>
    <property type="match status" value="1"/>
</dbReference>
<dbReference type="PANTHER" id="PTHR42736:SF1">
    <property type="entry name" value="PROTEIN-GLUTAMINE GAMMA-GLUTAMYLTRANSFERASE"/>
    <property type="match status" value="1"/>
</dbReference>
<feature type="domain" description="Transglutaminase-like" evidence="3">
    <location>
        <begin position="552"/>
        <end position="622"/>
    </location>
</feature>
<protein>
    <submittedName>
        <fullName evidence="5">Transglutaminase domain-containing protein</fullName>
    </submittedName>
    <submittedName>
        <fullName evidence="4">Transglutaminase-like domain-containing protein</fullName>
    </submittedName>
</protein>
<dbReference type="SMART" id="SM00460">
    <property type="entry name" value="TGc"/>
    <property type="match status" value="1"/>
</dbReference>
<accession>A0AAP9DWF7</accession>
<dbReference type="Proteomes" id="UP001209276">
    <property type="component" value="Unassembled WGS sequence"/>
</dbReference>
<gene>
    <name evidence="5" type="ORF">FLT43_20690</name>
    <name evidence="4" type="ORF">M5W83_22855</name>
</gene>